<evidence type="ECO:0000313" key="2">
    <source>
        <dbReference type="Proteomes" id="UP000027195"/>
    </source>
</evidence>
<name>A0A067MC79_BOTB1</name>
<dbReference type="Proteomes" id="UP000027195">
    <property type="component" value="Unassembled WGS sequence"/>
</dbReference>
<keyword evidence="2" id="KW-1185">Reference proteome</keyword>
<organism evidence="1 2">
    <name type="scientific">Botryobasidium botryosum (strain FD-172 SS1)</name>
    <dbReference type="NCBI Taxonomy" id="930990"/>
    <lineage>
        <taxon>Eukaryota</taxon>
        <taxon>Fungi</taxon>
        <taxon>Dikarya</taxon>
        <taxon>Basidiomycota</taxon>
        <taxon>Agaricomycotina</taxon>
        <taxon>Agaricomycetes</taxon>
        <taxon>Cantharellales</taxon>
        <taxon>Botryobasidiaceae</taxon>
        <taxon>Botryobasidium</taxon>
    </lineage>
</organism>
<dbReference type="HOGENOM" id="CLU_2557992_0_0_1"/>
<dbReference type="InParanoid" id="A0A067MC79"/>
<proteinExistence type="predicted"/>
<dbReference type="AlphaFoldDB" id="A0A067MC79"/>
<protein>
    <submittedName>
        <fullName evidence="1">Uncharacterized protein</fullName>
    </submittedName>
</protein>
<evidence type="ECO:0000313" key="1">
    <source>
        <dbReference type="EMBL" id="KDQ12290.1"/>
    </source>
</evidence>
<sequence>MRPVHCVLLIHHLPSGWLGPVFKPGRRWNSVLAPTQKYHPRGTCEPIGSVCLTSARLDNLSTQWLGCPAGRTMRSCIDRQKK</sequence>
<gene>
    <name evidence="1" type="ORF">BOTBODRAFT_420368</name>
</gene>
<accession>A0A067MC79</accession>
<dbReference type="EMBL" id="KL198051">
    <property type="protein sequence ID" value="KDQ12290.1"/>
    <property type="molecule type" value="Genomic_DNA"/>
</dbReference>
<reference evidence="2" key="1">
    <citation type="journal article" date="2014" name="Proc. Natl. Acad. Sci. U.S.A.">
        <title>Extensive sampling of basidiomycete genomes demonstrates inadequacy of the white-rot/brown-rot paradigm for wood decay fungi.</title>
        <authorList>
            <person name="Riley R."/>
            <person name="Salamov A.A."/>
            <person name="Brown D.W."/>
            <person name="Nagy L.G."/>
            <person name="Floudas D."/>
            <person name="Held B.W."/>
            <person name="Levasseur A."/>
            <person name="Lombard V."/>
            <person name="Morin E."/>
            <person name="Otillar R."/>
            <person name="Lindquist E.A."/>
            <person name="Sun H."/>
            <person name="LaButti K.M."/>
            <person name="Schmutz J."/>
            <person name="Jabbour D."/>
            <person name="Luo H."/>
            <person name="Baker S.E."/>
            <person name="Pisabarro A.G."/>
            <person name="Walton J.D."/>
            <person name="Blanchette R.A."/>
            <person name="Henrissat B."/>
            <person name="Martin F."/>
            <person name="Cullen D."/>
            <person name="Hibbett D.S."/>
            <person name="Grigoriev I.V."/>
        </authorList>
    </citation>
    <scope>NUCLEOTIDE SEQUENCE [LARGE SCALE GENOMIC DNA]</scope>
    <source>
        <strain evidence="2">FD-172 SS1</strain>
    </source>
</reference>